<evidence type="ECO:0000256" key="1">
    <source>
        <dbReference type="ARBA" id="ARBA00006499"/>
    </source>
</evidence>
<dbReference type="PANTHER" id="PTHR10655">
    <property type="entry name" value="LYSOPHOSPHOLIPASE-RELATED"/>
    <property type="match status" value="1"/>
</dbReference>
<dbReference type="SUPFAM" id="SSF53474">
    <property type="entry name" value="alpha/beta-Hydrolases"/>
    <property type="match status" value="1"/>
</dbReference>
<organism evidence="4 5">
    <name type="scientific">Stieleria magnilauensis</name>
    <dbReference type="NCBI Taxonomy" id="2527963"/>
    <lineage>
        <taxon>Bacteria</taxon>
        <taxon>Pseudomonadati</taxon>
        <taxon>Planctomycetota</taxon>
        <taxon>Planctomycetia</taxon>
        <taxon>Pirellulales</taxon>
        <taxon>Pirellulaceae</taxon>
        <taxon>Stieleria</taxon>
    </lineage>
</organism>
<comment type="similarity">
    <text evidence="1">Belongs to the AB hydrolase superfamily. AB hydrolase 2 family.</text>
</comment>
<dbReference type="InterPro" id="IPR003140">
    <property type="entry name" value="PLipase/COase/thioEstase"/>
</dbReference>
<dbReference type="Gene3D" id="3.40.50.1820">
    <property type="entry name" value="alpha/beta hydrolase"/>
    <property type="match status" value="1"/>
</dbReference>
<dbReference type="EMBL" id="CP036432">
    <property type="protein sequence ID" value="QDV88310.1"/>
    <property type="molecule type" value="Genomic_DNA"/>
</dbReference>
<accession>A0ABX5Y3G6</accession>
<dbReference type="RefSeq" id="WP_145220524.1">
    <property type="nucleotide sequence ID" value="NZ_CP036432.1"/>
</dbReference>
<dbReference type="Pfam" id="PF02230">
    <property type="entry name" value="Abhydrolase_2"/>
    <property type="match status" value="1"/>
</dbReference>
<proteinExistence type="inferred from homology"/>
<protein>
    <submittedName>
        <fullName evidence="4">Hydrolase</fullName>
    </submittedName>
</protein>
<gene>
    <name evidence="4" type="ORF">TBK1r_73420</name>
</gene>
<reference evidence="4 5" key="1">
    <citation type="submission" date="2019-02" db="EMBL/GenBank/DDBJ databases">
        <title>Deep-cultivation of Planctomycetes and their phenomic and genomic characterization uncovers novel biology.</title>
        <authorList>
            <person name="Wiegand S."/>
            <person name="Jogler M."/>
            <person name="Boedeker C."/>
            <person name="Pinto D."/>
            <person name="Vollmers J."/>
            <person name="Rivas-Marin E."/>
            <person name="Kohn T."/>
            <person name="Peeters S.H."/>
            <person name="Heuer A."/>
            <person name="Rast P."/>
            <person name="Oberbeckmann S."/>
            <person name="Bunk B."/>
            <person name="Jeske O."/>
            <person name="Meyerdierks A."/>
            <person name="Storesund J.E."/>
            <person name="Kallscheuer N."/>
            <person name="Luecker S."/>
            <person name="Lage O.M."/>
            <person name="Pohl T."/>
            <person name="Merkel B.J."/>
            <person name="Hornburger P."/>
            <person name="Mueller R.-W."/>
            <person name="Bruemmer F."/>
            <person name="Labrenz M."/>
            <person name="Spormann A.M."/>
            <person name="Op den Camp H."/>
            <person name="Overmann J."/>
            <person name="Amann R."/>
            <person name="Jetten M.S.M."/>
            <person name="Mascher T."/>
            <person name="Medema M.H."/>
            <person name="Devos D.P."/>
            <person name="Kaster A.-K."/>
            <person name="Ovreas L."/>
            <person name="Rohde M."/>
            <person name="Galperin M.Y."/>
            <person name="Jogler C."/>
        </authorList>
    </citation>
    <scope>NUCLEOTIDE SEQUENCE [LARGE SCALE GENOMIC DNA]</scope>
    <source>
        <strain evidence="4 5">TBK1r</strain>
    </source>
</reference>
<dbReference type="InterPro" id="IPR029058">
    <property type="entry name" value="AB_hydrolase_fold"/>
</dbReference>
<sequence length="260" mass="28269">MNQPRKKRYGSLDSYVIDAGQAQTPAALVILCHGYGAPGSDLVGIAGEWAETLGESADQFRFIFPIAPHSLDELGLPSGRAWWMLNMARMMDAIQAQQFDELHHETPPGLEESRRALSQLVNAAREELAEQRGCDVDAIRFALGGFSQGAMLAMDTALRGPIPAPELLIQFSGSVICQSGWTESLSRLQKTRVYQSHGTQDPILPFPSAERLRDLLVAADVDLEFHPFFGPHTIDGEAIASTAIALQQLLDPPSHGNTAP</sequence>
<name>A0ABX5Y3G6_9BACT</name>
<dbReference type="InterPro" id="IPR050565">
    <property type="entry name" value="LYPA1-2/EST-like"/>
</dbReference>
<evidence type="ECO:0000259" key="3">
    <source>
        <dbReference type="Pfam" id="PF02230"/>
    </source>
</evidence>
<dbReference type="Proteomes" id="UP000318081">
    <property type="component" value="Chromosome"/>
</dbReference>
<dbReference type="GO" id="GO:0016787">
    <property type="term" value="F:hydrolase activity"/>
    <property type="evidence" value="ECO:0007669"/>
    <property type="project" value="UniProtKB-KW"/>
</dbReference>
<feature type="domain" description="Phospholipase/carboxylesterase/thioesterase" evidence="3">
    <location>
        <begin position="22"/>
        <end position="241"/>
    </location>
</feature>
<evidence type="ECO:0000313" key="4">
    <source>
        <dbReference type="EMBL" id="QDV88310.1"/>
    </source>
</evidence>
<keyword evidence="2 4" id="KW-0378">Hydrolase</keyword>
<dbReference type="PANTHER" id="PTHR10655:SF17">
    <property type="entry name" value="LYSOPHOSPHOLIPASE-LIKE PROTEIN 1"/>
    <property type="match status" value="1"/>
</dbReference>
<keyword evidence="5" id="KW-1185">Reference proteome</keyword>
<evidence type="ECO:0000313" key="5">
    <source>
        <dbReference type="Proteomes" id="UP000318081"/>
    </source>
</evidence>
<evidence type="ECO:0000256" key="2">
    <source>
        <dbReference type="ARBA" id="ARBA00022801"/>
    </source>
</evidence>